<dbReference type="EMBL" id="KV427632">
    <property type="protein sequence ID" value="KZT05034.1"/>
    <property type="molecule type" value="Genomic_DNA"/>
</dbReference>
<accession>A0A165DJQ4</accession>
<protein>
    <submittedName>
        <fullName evidence="1">Uncharacterized protein</fullName>
    </submittedName>
</protein>
<sequence>MKWAKRTWVECIGSNALRACLLAMRMKWEEEMREAARLLPVQKCDWCPEMEGIPAPHYRMILQCRLNCQKHIMDKFSNGCYSPSQLPHWSKSISLELRQYGLHYQHLWYRARLPALTHGKDGAGPARDVTLAMPAIERAGIRKINHYYRYDDDDSQNDAWQQLVKSSKELEDAFAVALSDLKVLD</sequence>
<keyword evidence="2" id="KW-1185">Reference proteome</keyword>
<evidence type="ECO:0000313" key="1">
    <source>
        <dbReference type="EMBL" id="KZT05034.1"/>
    </source>
</evidence>
<reference evidence="1 2" key="1">
    <citation type="journal article" date="2016" name="Mol. Biol. Evol.">
        <title>Comparative Genomics of Early-Diverging Mushroom-Forming Fungi Provides Insights into the Origins of Lignocellulose Decay Capabilities.</title>
        <authorList>
            <person name="Nagy L.G."/>
            <person name="Riley R."/>
            <person name="Tritt A."/>
            <person name="Adam C."/>
            <person name="Daum C."/>
            <person name="Floudas D."/>
            <person name="Sun H."/>
            <person name="Yadav J.S."/>
            <person name="Pangilinan J."/>
            <person name="Larsson K.H."/>
            <person name="Matsuura K."/>
            <person name="Barry K."/>
            <person name="Labutti K."/>
            <person name="Kuo R."/>
            <person name="Ohm R.A."/>
            <person name="Bhattacharya S.S."/>
            <person name="Shirouzu T."/>
            <person name="Yoshinaga Y."/>
            <person name="Martin F.M."/>
            <person name="Grigoriev I.V."/>
            <person name="Hibbett D.S."/>
        </authorList>
    </citation>
    <scope>NUCLEOTIDE SEQUENCE [LARGE SCALE GENOMIC DNA]</scope>
    <source>
        <strain evidence="1 2">93-53</strain>
    </source>
</reference>
<proteinExistence type="predicted"/>
<dbReference type="InParanoid" id="A0A165DJQ4"/>
<gene>
    <name evidence="1" type="ORF">LAESUDRAFT_760500</name>
</gene>
<dbReference type="RefSeq" id="XP_040762774.1">
    <property type="nucleotide sequence ID" value="XM_040912754.1"/>
</dbReference>
<dbReference type="AlphaFoldDB" id="A0A165DJQ4"/>
<name>A0A165DJQ4_9APHY</name>
<dbReference type="GeneID" id="63829782"/>
<evidence type="ECO:0000313" key="2">
    <source>
        <dbReference type="Proteomes" id="UP000076871"/>
    </source>
</evidence>
<organism evidence="1 2">
    <name type="scientific">Laetiporus sulphureus 93-53</name>
    <dbReference type="NCBI Taxonomy" id="1314785"/>
    <lineage>
        <taxon>Eukaryota</taxon>
        <taxon>Fungi</taxon>
        <taxon>Dikarya</taxon>
        <taxon>Basidiomycota</taxon>
        <taxon>Agaricomycotina</taxon>
        <taxon>Agaricomycetes</taxon>
        <taxon>Polyporales</taxon>
        <taxon>Laetiporus</taxon>
    </lineage>
</organism>
<dbReference type="OrthoDB" id="3164835at2759"/>
<dbReference type="Proteomes" id="UP000076871">
    <property type="component" value="Unassembled WGS sequence"/>
</dbReference>